<reference evidence="2" key="1">
    <citation type="submission" date="2018-05" db="EMBL/GenBank/DDBJ databases">
        <authorList>
            <person name="Lanie J.A."/>
            <person name="Ng W.-L."/>
            <person name="Kazmierczak K.M."/>
            <person name="Andrzejewski T.M."/>
            <person name="Davidsen T.M."/>
            <person name="Wayne K.J."/>
            <person name="Tettelin H."/>
            <person name="Glass J.I."/>
            <person name="Rusch D."/>
            <person name="Podicherti R."/>
            <person name="Tsui H.-C.T."/>
            <person name="Winkler M.E."/>
        </authorList>
    </citation>
    <scope>NUCLEOTIDE SEQUENCE</scope>
</reference>
<dbReference type="EMBL" id="UINC01191421">
    <property type="protein sequence ID" value="SVE06063.1"/>
    <property type="molecule type" value="Genomic_DNA"/>
</dbReference>
<dbReference type="AlphaFoldDB" id="A0A383AEP7"/>
<gene>
    <name evidence="2" type="ORF">METZ01_LOCUS458917</name>
</gene>
<evidence type="ECO:0000313" key="2">
    <source>
        <dbReference type="EMBL" id="SVE06063.1"/>
    </source>
</evidence>
<feature type="non-terminal residue" evidence="2">
    <location>
        <position position="1"/>
    </location>
</feature>
<keyword evidence="1" id="KW-0812">Transmembrane</keyword>
<evidence type="ECO:0000256" key="1">
    <source>
        <dbReference type="SAM" id="Phobius"/>
    </source>
</evidence>
<feature type="transmembrane region" description="Helical" evidence="1">
    <location>
        <begin position="24"/>
        <end position="42"/>
    </location>
</feature>
<proteinExistence type="predicted"/>
<sequence length="46" mass="5158">DAMAGDIYGQGKVLALNKYKFLKWSYTSFLWGMSGAIIVFIVQNVL</sequence>
<accession>A0A383AEP7</accession>
<name>A0A383AEP7_9ZZZZ</name>
<keyword evidence="1" id="KW-1133">Transmembrane helix</keyword>
<protein>
    <submittedName>
        <fullName evidence="2">Uncharacterized protein</fullName>
    </submittedName>
</protein>
<keyword evidence="1" id="KW-0472">Membrane</keyword>
<organism evidence="2">
    <name type="scientific">marine metagenome</name>
    <dbReference type="NCBI Taxonomy" id="408172"/>
    <lineage>
        <taxon>unclassified sequences</taxon>
        <taxon>metagenomes</taxon>
        <taxon>ecological metagenomes</taxon>
    </lineage>
</organism>